<dbReference type="AlphaFoldDB" id="F8L3I2"/>
<protein>
    <submittedName>
        <fullName evidence="2">Uncharacterized protein</fullName>
    </submittedName>
</protein>
<dbReference type="HOGENOM" id="CLU_885351_0_0_0"/>
<dbReference type="Proteomes" id="UP000000496">
    <property type="component" value="Chromosome gsn.131"/>
</dbReference>
<reference key="1">
    <citation type="journal article" date="2011" name="Mol. Biol. Evol.">
        <title>Unity in variety -- the pan-genome of the Chlamydiae.</title>
        <authorList>
            <person name="Collingro A."/>
            <person name="Tischler P."/>
            <person name="Weinmaier T."/>
            <person name="Penz T."/>
            <person name="Heinz E."/>
            <person name="Brunham R.C."/>
            <person name="Read T.D."/>
            <person name="Bavoil P.M."/>
            <person name="Sachse K."/>
            <person name="Kahane S."/>
            <person name="Friedman M.G."/>
            <person name="Rattei T."/>
            <person name="Myers G.S.A."/>
            <person name="Horn M."/>
        </authorList>
    </citation>
    <scope>NUCLEOTIDE SEQUENCE</scope>
    <source>
        <strain>Z</strain>
    </source>
</reference>
<dbReference type="EMBL" id="FR872582">
    <property type="protein sequence ID" value="CCB89841.1"/>
    <property type="molecule type" value="Genomic_DNA"/>
</dbReference>
<organism evidence="2 3">
    <name type="scientific">Simkania negevensis (strain ATCC VR-1471 / DSM 27360 / Z)</name>
    <dbReference type="NCBI Taxonomy" id="331113"/>
    <lineage>
        <taxon>Bacteria</taxon>
        <taxon>Pseudomonadati</taxon>
        <taxon>Chlamydiota</taxon>
        <taxon>Chlamydiia</taxon>
        <taxon>Parachlamydiales</taxon>
        <taxon>Simkaniaceae</taxon>
        <taxon>Simkania</taxon>
    </lineage>
</organism>
<gene>
    <name evidence="2" type="ordered locus">SNE_A19640</name>
</gene>
<evidence type="ECO:0000313" key="2">
    <source>
        <dbReference type="EMBL" id="CCB89841.1"/>
    </source>
</evidence>
<accession>F8L3I2</accession>
<name>F8L3I2_SIMNZ</name>
<dbReference type="KEGG" id="sng:SNE_A19640"/>
<dbReference type="RefSeq" id="WP_013944307.1">
    <property type="nucleotide sequence ID" value="NC_015713.1"/>
</dbReference>
<keyword evidence="3" id="KW-1185">Reference proteome</keyword>
<dbReference type="STRING" id="331113.SNE_A19640"/>
<feature type="region of interest" description="Disordered" evidence="1">
    <location>
        <begin position="130"/>
        <end position="170"/>
    </location>
</feature>
<feature type="compositionally biased region" description="Basic and acidic residues" evidence="1">
    <location>
        <begin position="133"/>
        <end position="152"/>
    </location>
</feature>
<proteinExistence type="predicted"/>
<evidence type="ECO:0000313" key="3">
    <source>
        <dbReference type="Proteomes" id="UP000000496"/>
    </source>
</evidence>
<evidence type="ECO:0000256" key="1">
    <source>
        <dbReference type="SAM" id="MobiDB-lite"/>
    </source>
</evidence>
<sequence>MSNLQTQDTNFAAKSAVLTTGAVPASSTDAKNAGQAIGYGFLVAAKLALYKLEDSYTELQQLASEVTQQQYTLTQEISQFLGKMTLNSMNSEATQLQTQAVGQFIMGGAALGLAGFQMYKNYKMDSQMSSLSKENENLEEYKQQFSEDREKAPTPLSNRPSIDDTQEDTTVKTRIKELKQGNFQEKFDTKVDADAAKLSSDENAKVIRDNAQRKIDFNNQERNRISNDKNTFSSYIQAGNNVTNGFTQGTTNTINAEQKKEQAQYEAASKVSQSTLGMVNASESYKSMDGFQQDALNVLKTIEALEQANRYQPA</sequence>
<reference evidence="2 3" key="2">
    <citation type="journal article" date="2011" name="Mol. Biol. Evol.">
        <title>Unity in variety--the pan-genome of the Chlamydiae.</title>
        <authorList>
            <person name="Collingro A."/>
            <person name="Tischler P."/>
            <person name="Weinmaier T."/>
            <person name="Penz T."/>
            <person name="Heinz E."/>
            <person name="Brunham R.C."/>
            <person name="Read T.D."/>
            <person name="Bavoil P.M."/>
            <person name="Sachse K."/>
            <person name="Kahane S."/>
            <person name="Friedman M.G."/>
            <person name="Rattei T."/>
            <person name="Myers G.S."/>
            <person name="Horn M."/>
        </authorList>
    </citation>
    <scope>NUCLEOTIDE SEQUENCE [LARGE SCALE GENOMIC DNA]</scope>
    <source>
        <strain evidence="3">ATCC VR-1471 / Z</strain>
    </source>
</reference>